<reference evidence="1 2" key="1">
    <citation type="journal article" date="2013" name="Int. J. Syst. Evol. Microbiol.">
        <title>Aquimarina gracilis sp. nov., isolated from the gut microflora of a mussel, Mytilus coruscus, and emended description of Aquimarina spongiae.</title>
        <authorList>
            <person name="Park S.C."/>
            <person name="Choe H.N."/>
            <person name="Baik K.S."/>
            <person name="Seong C.N."/>
        </authorList>
    </citation>
    <scope>NUCLEOTIDE SEQUENCE [LARGE SCALE GENOMIC DNA]</scope>
    <source>
        <strain evidence="1 2">PSC32</strain>
    </source>
</reference>
<evidence type="ECO:0000313" key="1">
    <source>
        <dbReference type="EMBL" id="MEB3347093.1"/>
    </source>
</evidence>
<sequence>MILVFKTSVNDIEDVKVLKNQLNNFSSLIKWNFDLEDIDKVLRIESIKDISHEIIKLLQNNGFKCEDMDSGIIFEDE</sequence>
<accession>A0ABU5ZYX0</accession>
<protein>
    <submittedName>
        <fullName evidence="1">Uncharacterized protein</fullName>
    </submittedName>
</protein>
<organism evidence="1 2">
    <name type="scientific">Aquimarina gracilis</name>
    <dbReference type="NCBI Taxonomy" id="874422"/>
    <lineage>
        <taxon>Bacteria</taxon>
        <taxon>Pseudomonadati</taxon>
        <taxon>Bacteroidota</taxon>
        <taxon>Flavobacteriia</taxon>
        <taxon>Flavobacteriales</taxon>
        <taxon>Flavobacteriaceae</taxon>
        <taxon>Aquimarina</taxon>
    </lineage>
</organism>
<proteinExistence type="predicted"/>
<name>A0ABU5ZYX0_9FLAO</name>
<gene>
    <name evidence="1" type="ORF">U6A24_16590</name>
</gene>
<keyword evidence="2" id="KW-1185">Reference proteome</keyword>
<comment type="caution">
    <text evidence="1">The sequence shown here is derived from an EMBL/GenBank/DDBJ whole genome shotgun (WGS) entry which is preliminary data.</text>
</comment>
<dbReference type="Proteomes" id="UP001327027">
    <property type="component" value="Unassembled WGS sequence"/>
</dbReference>
<dbReference type="EMBL" id="JAYKLX010000007">
    <property type="protein sequence ID" value="MEB3347093.1"/>
    <property type="molecule type" value="Genomic_DNA"/>
</dbReference>
<evidence type="ECO:0000313" key="2">
    <source>
        <dbReference type="Proteomes" id="UP001327027"/>
    </source>
</evidence>
<dbReference type="RefSeq" id="WP_324181113.1">
    <property type="nucleotide sequence ID" value="NZ_BAABAW010000020.1"/>
</dbReference>